<keyword evidence="6" id="KW-0325">Glycoprotein</keyword>
<sequence>MEAETKNSESLRPSSHQGTIDTINPNLASDSVILVDWENEHDPQNPLNWPPARKWGIISTLSLMCFVTPLASSMLAPGVPLILKDFQVNNNQLATFVVSVFVLGYATGPLLLAPMSELYGRTIVYHVCNILFIIFTIACAVSQDMGMLIAFRFFAGFAGVAALTIGSGSIVDLMPQEQRGRAIALWSLGPLIGPVVGPVCAGFFVEEIGWRWVFWIIAIAYGVVTLVSFAVLRETYPPTLLKRKAARLREETGNPNYRSKLEGDGSPREIFVTAIIRPMKMLVALPPVTIMCCYIAIIYGILYILFTTFTFVYVDIYGFNSRGAGLSFIAGGVGNILGLIFTGFLSDRIIQNKQAKGLTPQPEDRLNLIITVPGALLLPLGLMMYGWTAEKHVHWIAPMIGTGLQGFGMMGLFMSVQAYLVDAYSAHAASVTAANAVLRSILGAILPLFGLEVYDSLGLGWGNTLLGLILLGMAPVPWAFGKFGDRIRNNPKFQRPF</sequence>
<name>A0A084GCC5_PSEDA</name>
<keyword evidence="3 8" id="KW-0812">Transmembrane</keyword>
<feature type="transmembrane region" description="Helical" evidence="8">
    <location>
        <begin position="93"/>
        <end position="112"/>
    </location>
</feature>
<comment type="similarity">
    <text evidence="2">Belongs to the major facilitator superfamily.</text>
</comment>
<evidence type="ECO:0000313" key="10">
    <source>
        <dbReference type="EMBL" id="KEZ44987.1"/>
    </source>
</evidence>
<feature type="transmembrane region" description="Helical" evidence="8">
    <location>
        <begin position="210"/>
        <end position="232"/>
    </location>
</feature>
<dbReference type="Proteomes" id="UP000028545">
    <property type="component" value="Unassembled WGS sequence"/>
</dbReference>
<dbReference type="InterPro" id="IPR036259">
    <property type="entry name" value="MFS_trans_sf"/>
</dbReference>
<protein>
    <recommendedName>
        <fullName evidence="9">Major facilitator superfamily (MFS) profile domain-containing protein</fullName>
    </recommendedName>
</protein>
<dbReference type="Gene3D" id="1.20.1250.20">
    <property type="entry name" value="MFS general substrate transporter like domains"/>
    <property type="match status" value="1"/>
</dbReference>
<comment type="caution">
    <text evidence="10">The sequence shown here is derived from an EMBL/GenBank/DDBJ whole genome shotgun (WGS) entry which is preliminary data.</text>
</comment>
<dbReference type="VEuPathDB" id="FungiDB:SAPIO_CDS2373"/>
<dbReference type="PROSITE" id="PS50850">
    <property type="entry name" value="MFS"/>
    <property type="match status" value="1"/>
</dbReference>
<evidence type="ECO:0000256" key="7">
    <source>
        <dbReference type="SAM" id="MobiDB-lite"/>
    </source>
</evidence>
<comment type="subcellular location">
    <subcellularLocation>
        <location evidence="1">Membrane</location>
        <topology evidence="1">Multi-pass membrane protein</topology>
    </subcellularLocation>
</comment>
<feature type="transmembrane region" description="Helical" evidence="8">
    <location>
        <begin position="326"/>
        <end position="345"/>
    </location>
</feature>
<dbReference type="OrthoDB" id="5296287at2759"/>
<evidence type="ECO:0000256" key="1">
    <source>
        <dbReference type="ARBA" id="ARBA00004141"/>
    </source>
</evidence>
<dbReference type="PANTHER" id="PTHR23502">
    <property type="entry name" value="MAJOR FACILITATOR SUPERFAMILY"/>
    <property type="match status" value="1"/>
</dbReference>
<proteinExistence type="inferred from homology"/>
<evidence type="ECO:0000256" key="6">
    <source>
        <dbReference type="ARBA" id="ARBA00023180"/>
    </source>
</evidence>
<evidence type="ECO:0000313" key="11">
    <source>
        <dbReference type="Proteomes" id="UP000028545"/>
    </source>
</evidence>
<evidence type="ECO:0000256" key="4">
    <source>
        <dbReference type="ARBA" id="ARBA00022989"/>
    </source>
</evidence>
<evidence type="ECO:0000259" key="9">
    <source>
        <dbReference type="PROSITE" id="PS50850"/>
    </source>
</evidence>
<gene>
    <name evidence="10" type="ORF">SAPIO_CDS2373</name>
</gene>
<dbReference type="HOGENOM" id="CLU_008455_1_1_1"/>
<dbReference type="PANTHER" id="PTHR23502:SF68">
    <property type="entry name" value="MULTIDRUG TRANSPORTER, PUTATIVE (AFU_ORTHOLOGUE AFUA_3G01120)-RELATED"/>
    <property type="match status" value="1"/>
</dbReference>
<evidence type="ECO:0000256" key="2">
    <source>
        <dbReference type="ARBA" id="ARBA00008335"/>
    </source>
</evidence>
<feature type="compositionally biased region" description="Polar residues" evidence="7">
    <location>
        <begin position="10"/>
        <end position="24"/>
    </location>
</feature>
<keyword evidence="4 8" id="KW-1133">Transmembrane helix</keyword>
<feature type="transmembrane region" description="Helical" evidence="8">
    <location>
        <begin position="124"/>
        <end position="143"/>
    </location>
</feature>
<feature type="transmembrane region" description="Helical" evidence="8">
    <location>
        <begin position="55"/>
        <end position="73"/>
    </location>
</feature>
<keyword evidence="11" id="KW-1185">Reference proteome</keyword>
<dbReference type="FunFam" id="1.20.1250.20:FF:000011">
    <property type="entry name" value="MFS multidrug transporter, putative"/>
    <property type="match status" value="1"/>
</dbReference>
<dbReference type="GO" id="GO:0022857">
    <property type="term" value="F:transmembrane transporter activity"/>
    <property type="evidence" value="ECO:0007669"/>
    <property type="project" value="InterPro"/>
</dbReference>
<evidence type="ECO:0000256" key="8">
    <source>
        <dbReference type="SAM" id="Phobius"/>
    </source>
</evidence>
<feature type="transmembrane region" description="Helical" evidence="8">
    <location>
        <begin position="282"/>
        <end position="306"/>
    </location>
</feature>
<dbReference type="OMA" id="WITAIAY"/>
<evidence type="ECO:0000256" key="5">
    <source>
        <dbReference type="ARBA" id="ARBA00023136"/>
    </source>
</evidence>
<dbReference type="GeneID" id="27721445"/>
<dbReference type="InterPro" id="IPR020846">
    <property type="entry name" value="MFS_dom"/>
</dbReference>
<dbReference type="AlphaFoldDB" id="A0A084GCC5"/>
<dbReference type="RefSeq" id="XP_016644786.1">
    <property type="nucleotide sequence ID" value="XM_016785410.1"/>
</dbReference>
<feature type="region of interest" description="Disordered" evidence="7">
    <location>
        <begin position="1"/>
        <end position="24"/>
    </location>
</feature>
<organism evidence="10 11">
    <name type="scientific">Pseudallescheria apiosperma</name>
    <name type="common">Scedosporium apiospermum</name>
    <dbReference type="NCBI Taxonomy" id="563466"/>
    <lineage>
        <taxon>Eukaryota</taxon>
        <taxon>Fungi</taxon>
        <taxon>Dikarya</taxon>
        <taxon>Ascomycota</taxon>
        <taxon>Pezizomycotina</taxon>
        <taxon>Sordariomycetes</taxon>
        <taxon>Hypocreomycetidae</taxon>
        <taxon>Microascales</taxon>
        <taxon>Microascaceae</taxon>
        <taxon>Scedosporium</taxon>
    </lineage>
</organism>
<dbReference type="KEGG" id="sapo:SAPIO_CDS2373"/>
<dbReference type="InterPro" id="IPR011701">
    <property type="entry name" value="MFS"/>
</dbReference>
<feature type="domain" description="Major facilitator superfamily (MFS) profile" evidence="9">
    <location>
        <begin position="57"/>
        <end position="497"/>
    </location>
</feature>
<keyword evidence="5 8" id="KW-0472">Membrane</keyword>
<dbReference type="CDD" id="cd17323">
    <property type="entry name" value="MFS_Tpo1_MDR_like"/>
    <property type="match status" value="1"/>
</dbReference>
<dbReference type="EMBL" id="JOWA01000086">
    <property type="protein sequence ID" value="KEZ44987.1"/>
    <property type="molecule type" value="Genomic_DNA"/>
</dbReference>
<accession>A0A084GCC5</accession>
<dbReference type="Pfam" id="PF07690">
    <property type="entry name" value="MFS_1"/>
    <property type="match status" value="1"/>
</dbReference>
<feature type="transmembrane region" description="Helical" evidence="8">
    <location>
        <begin position="183"/>
        <end position="204"/>
    </location>
</feature>
<evidence type="ECO:0000256" key="3">
    <source>
        <dbReference type="ARBA" id="ARBA00022692"/>
    </source>
</evidence>
<feature type="transmembrane region" description="Helical" evidence="8">
    <location>
        <begin position="366"/>
        <end position="387"/>
    </location>
</feature>
<feature type="transmembrane region" description="Helical" evidence="8">
    <location>
        <begin position="461"/>
        <end position="480"/>
    </location>
</feature>
<dbReference type="SUPFAM" id="SSF103473">
    <property type="entry name" value="MFS general substrate transporter"/>
    <property type="match status" value="1"/>
</dbReference>
<dbReference type="GO" id="GO:0016020">
    <property type="term" value="C:membrane"/>
    <property type="evidence" value="ECO:0007669"/>
    <property type="project" value="UniProtKB-SubCell"/>
</dbReference>
<feature type="transmembrane region" description="Helical" evidence="8">
    <location>
        <begin position="149"/>
        <end position="171"/>
    </location>
</feature>
<feature type="transmembrane region" description="Helical" evidence="8">
    <location>
        <begin position="428"/>
        <end position="449"/>
    </location>
</feature>
<feature type="transmembrane region" description="Helical" evidence="8">
    <location>
        <begin position="393"/>
        <end position="416"/>
    </location>
</feature>
<reference evidence="10 11" key="1">
    <citation type="journal article" date="2014" name="Genome Announc.">
        <title>Draft genome sequence of the pathogenic fungus Scedosporium apiospermum.</title>
        <authorList>
            <person name="Vandeputte P."/>
            <person name="Ghamrawi S."/>
            <person name="Rechenmann M."/>
            <person name="Iltis A."/>
            <person name="Giraud S."/>
            <person name="Fleury M."/>
            <person name="Thornton C."/>
            <person name="Delhaes L."/>
            <person name="Meyer W."/>
            <person name="Papon N."/>
            <person name="Bouchara J.P."/>
        </authorList>
    </citation>
    <scope>NUCLEOTIDE SEQUENCE [LARGE SCALE GENOMIC DNA]</scope>
    <source>
        <strain evidence="10 11">IHEM 14462</strain>
    </source>
</reference>